<dbReference type="InterPro" id="IPR006568">
    <property type="entry name" value="PSP_pro-rich"/>
</dbReference>
<dbReference type="SUPFAM" id="SSF68906">
    <property type="entry name" value="SAP domain"/>
    <property type="match status" value="1"/>
</dbReference>
<proteinExistence type="predicted"/>
<feature type="compositionally biased region" description="Polar residues" evidence="1">
    <location>
        <begin position="39"/>
        <end position="51"/>
    </location>
</feature>
<dbReference type="OrthoDB" id="10260794at2759"/>
<dbReference type="GO" id="GO:0005689">
    <property type="term" value="C:U12-type spliceosomal complex"/>
    <property type="evidence" value="ECO:0007669"/>
    <property type="project" value="TreeGrafter"/>
</dbReference>
<dbReference type="SMART" id="SM00581">
    <property type="entry name" value="PSP"/>
    <property type="match status" value="1"/>
</dbReference>
<dbReference type="EMBL" id="FN653018">
    <property type="protein sequence ID" value="CBY22125.1"/>
    <property type="molecule type" value="Genomic_DNA"/>
</dbReference>
<feature type="compositionally biased region" description="Basic and acidic residues" evidence="1">
    <location>
        <begin position="837"/>
        <end position="851"/>
    </location>
</feature>
<feature type="compositionally biased region" description="Polar residues" evidence="1">
    <location>
        <begin position="693"/>
        <end position="705"/>
    </location>
</feature>
<dbReference type="InterPro" id="IPR036361">
    <property type="entry name" value="SAP_dom_sf"/>
</dbReference>
<dbReference type="PANTHER" id="PTHR12785:SF6">
    <property type="entry name" value="SPLICING FACTOR 3B SUBUNIT 2"/>
    <property type="match status" value="1"/>
</dbReference>
<reference evidence="3" key="1">
    <citation type="journal article" date="2010" name="Science">
        <title>Plasticity of animal genome architecture unmasked by rapid evolution of a pelagic tunicate.</title>
        <authorList>
            <person name="Denoeud F."/>
            <person name="Henriet S."/>
            <person name="Mungpakdee S."/>
            <person name="Aury J.M."/>
            <person name="Da Silva C."/>
            <person name="Brinkmann H."/>
            <person name="Mikhaleva J."/>
            <person name="Olsen L.C."/>
            <person name="Jubin C."/>
            <person name="Canestro C."/>
            <person name="Bouquet J.M."/>
            <person name="Danks G."/>
            <person name="Poulain J."/>
            <person name="Campsteijn C."/>
            <person name="Adamski M."/>
            <person name="Cross I."/>
            <person name="Yadetie F."/>
            <person name="Muffato M."/>
            <person name="Louis A."/>
            <person name="Butcher S."/>
            <person name="Tsagkogeorga G."/>
            <person name="Konrad A."/>
            <person name="Singh S."/>
            <person name="Jensen M.F."/>
            <person name="Cong E.H."/>
            <person name="Eikeseth-Otteraa H."/>
            <person name="Noel B."/>
            <person name="Anthouard V."/>
            <person name="Porcel B.M."/>
            <person name="Kachouri-Lafond R."/>
            <person name="Nishino A."/>
            <person name="Ugolini M."/>
            <person name="Chourrout P."/>
            <person name="Nishida H."/>
            <person name="Aasland R."/>
            <person name="Huzurbazar S."/>
            <person name="Westhof E."/>
            <person name="Delsuc F."/>
            <person name="Lehrach H."/>
            <person name="Reinhardt R."/>
            <person name="Weissenbach J."/>
            <person name="Roy S.W."/>
            <person name="Artiguenave F."/>
            <person name="Postlethwait J.H."/>
            <person name="Manak J.R."/>
            <person name="Thompson E.M."/>
            <person name="Jaillon O."/>
            <person name="Du Pasquier L."/>
            <person name="Boudinot P."/>
            <person name="Liberles D.A."/>
            <person name="Volff J.N."/>
            <person name="Philippe H."/>
            <person name="Lenhard B."/>
            <person name="Roest Crollius H."/>
            <person name="Wincker P."/>
            <person name="Chourrout D."/>
        </authorList>
    </citation>
    <scope>NUCLEOTIDE SEQUENCE [LARGE SCALE GENOMIC DNA]</scope>
</reference>
<evidence type="ECO:0000259" key="2">
    <source>
        <dbReference type="PROSITE" id="PS50800"/>
    </source>
</evidence>
<feature type="compositionally biased region" description="Basic residues" evidence="1">
    <location>
        <begin position="294"/>
        <end position="307"/>
    </location>
</feature>
<keyword evidence="4" id="KW-1185">Reference proteome</keyword>
<dbReference type="FunCoup" id="E4WXN2">
    <property type="interactions" value="1060"/>
</dbReference>
<feature type="region of interest" description="Disordered" evidence="1">
    <location>
        <begin position="386"/>
        <end position="413"/>
    </location>
</feature>
<feature type="region of interest" description="Disordered" evidence="1">
    <location>
        <begin position="792"/>
        <end position="851"/>
    </location>
</feature>
<name>E4WXN2_OIKDI</name>
<feature type="domain" description="SAP" evidence="2">
    <location>
        <begin position="6"/>
        <end position="40"/>
    </location>
</feature>
<feature type="compositionally biased region" description="Basic and acidic residues" evidence="1">
    <location>
        <begin position="278"/>
        <end position="289"/>
    </location>
</feature>
<dbReference type="AlphaFoldDB" id="E4WXN2"/>
<evidence type="ECO:0000313" key="3">
    <source>
        <dbReference type="EMBL" id="CBY22125.1"/>
    </source>
</evidence>
<feature type="compositionally biased region" description="Gly residues" evidence="1">
    <location>
        <begin position="799"/>
        <end position="808"/>
    </location>
</feature>
<feature type="compositionally biased region" description="Acidic residues" evidence="1">
    <location>
        <begin position="137"/>
        <end position="157"/>
    </location>
</feature>
<dbReference type="Proteomes" id="UP000001307">
    <property type="component" value="Unassembled WGS sequence"/>
</dbReference>
<organism evidence="3">
    <name type="scientific">Oikopleura dioica</name>
    <name type="common">Tunicate</name>
    <dbReference type="NCBI Taxonomy" id="34765"/>
    <lineage>
        <taxon>Eukaryota</taxon>
        <taxon>Metazoa</taxon>
        <taxon>Chordata</taxon>
        <taxon>Tunicata</taxon>
        <taxon>Appendicularia</taxon>
        <taxon>Copelata</taxon>
        <taxon>Oikopleuridae</taxon>
        <taxon>Oikopleura</taxon>
    </lineage>
</organism>
<feature type="compositionally biased region" description="Acidic residues" evidence="1">
    <location>
        <begin position="386"/>
        <end position="398"/>
    </location>
</feature>
<dbReference type="InParanoid" id="E4WXN2"/>
<feature type="compositionally biased region" description="Basic and acidic residues" evidence="1">
    <location>
        <begin position="236"/>
        <end position="249"/>
    </location>
</feature>
<dbReference type="Gene3D" id="1.10.720.30">
    <property type="entry name" value="SAP domain"/>
    <property type="match status" value="1"/>
</dbReference>
<feature type="region of interest" description="Disordered" evidence="1">
    <location>
        <begin position="657"/>
        <end position="745"/>
    </location>
</feature>
<feature type="compositionally biased region" description="Basic and acidic residues" evidence="1">
    <location>
        <begin position="308"/>
        <end position="333"/>
    </location>
</feature>
<accession>E4WXN2</accession>
<dbReference type="Pfam" id="PF02037">
    <property type="entry name" value="SAP"/>
    <property type="match status" value="1"/>
</dbReference>
<dbReference type="PROSITE" id="PS50800">
    <property type="entry name" value="SAP"/>
    <property type="match status" value="1"/>
</dbReference>
<evidence type="ECO:0000256" key="1">
    <source>
        <dbReference type="SAM" id="MobiDB-lite"/>
    </source>
</evidence>
<protein>
    <recommendedName>
        <fullName evidence="2">SAP domain-containing protein</fullName>
    </recommendedName>
</protein>
<dbReference type="Pfam" id="PF04046">
    <property type="entry name" value="PSP"/>
    <property type="match status" value="1"/>
</dbReference>
<evidence type="ECO:0000313" key="4">
    <source>
        <dbReference type="Proteomes" id="UP000001307"/>
    </source>
</evidence>
<sequence>MVHPDLLGLRVVDLKELCKTHDLDTKGKKAELQERLTEFLNSQQASQSTDAPTEPEVTPALDVKAEAPSSQEKAPVREEESAPTEEPASLPDFKAEKPSSQELPPESELESVEMPQPAAEQTLPDFKTEKPASQEIPAEDEQDPVPEQEQEIPEEEQNTAPAQPVLDIKPDVSQLKAESQASQQERRMSEEDMAEVVSNMKAEALQEAATQERESMEVETPVGDKGATPDEVMQVDSDKSRIVEEERVAKKERRKKSRWTQEAPEIKIGVQISGPAPEKPKVALKDESGNRLTKAQRKKLKKKRRKEEKRSEMDSGHETGNDSGNDKNDASKKTDKGFEIDYIAEEPDLDPSSLQFKRVFEAFRAAEMVMPEMPNKSGYQAVDQEGDNMMEDSDDDDKKDDGKDKLSKKKLKKQSRLTVAELKQIVERPDLVEMHDVTSMDPKLLVLLKSGRNSVPVPRHWSYKRKYLSGKRGIEKPPFELPDFIKKTGIMEMREALQQKDAEQSMKTKMRQRVRPKLGKIDIDYQKLHDAFFRYQTKPKMTRHGDIYYEGKEYETRLRELKPGELTDDLRTALGMPLGNNAHKVPPPWLIAMQRYGPPPSYPNLKIPGLNAPIPSGCSFGYHAGGWGKPPVDERGRPLYGDVFGVDVDDTRFETEKPSEALWGEMESESDDSSTDGSEDESEDEGDQDGTGVPTQASNSASQINDGLMTPSGITSEAPPAETDIELRKPQKAVDMSNPPPLYQVLEEKKASVGKGMMGTGHVYDLKAAKGQQVSINPEDLELDPAALASKYQGRSATSGGGGAGGGTGEEDMSDMMAEHLNKTARDRKRKQTGGKESTDQKSKKYKDFKF</sequence>
<dbReference type="SMART" id="SM00513">
    <property type="entry name" value="SAP"/>
    <property type="match status" value="1"/>
</dbReference>
<dbReference type="InterPro" id="IPR052584">
    <property type="entry name" value="U2_snRNP_Complex_Component"/>
</dbReference>
<dbReference type="Pfam" id="PF04037">
    <property type="entry name" value="DUF382"/>
    <property type="match status" value="1"/>
</dbReference>
<dbReference type="InterPro" id="IPR003034">
    <property type="entry name" value="SAP_dom"/>
</dbReference>
<gene>
    <name evidence="3" type="ORF">GSOID_T00011669001</name>
</gene>
<feature type="compositionally biased region" description="Acidic residues" evidence="1">
    <location>
        <begin position="666"/>
        <end position="688"/>
    </location>
</feature>
<dbReference type="InterPro" id="IPR007180">
    <property type="entry name" value="DUF382"/>
</dbReference>
<dbReference type="PANTHER" id="PTHR12785">
    <property type="entry name" value="SPLICING FACTOR 3B"/>
    <property type="match status" value="1"/>
</dbReference>
<feature type="region of interest" description="Disordered" evidence="1">
    <location>
        <begin position="39"/>
        <end position="333"/>
    </location>
</feature>